<name>A0A4Q1BKY7_TREME</name>
<evidence type="ECO:0000256" key="3">
    <source>
        <dbReference type="ARBA" id="ARBA00022525"/>
    </source>
</evidence>
<organism evidence="6 7">
    <name type="scientific">Tremella mesenterica</name>
    <name type="common">Jelly fungus</name>
    <dbReference type="NCBI Taxonomy" id="5217"/>
    <lineage>
        <taxon>Eukaryota</taxon>
        <taxon>Fungi</taxon>
        <taxon>Dikarya</taxon>
        <taxon>Basidiomycota</taxon>
        <taxon>Agaricomycotina</taxon>
        <taxon>Tremellomycetes</taxon>
        <taxon>Tremellales</taxon>
        <taxon>Tremellaceae</taxon>
        <taxon>Tremella</taxon>
    </lineage>
</organism>
<dbReference type="Pfam" id="PF24300">
    <property type="entry name" value="KWL1"/>
    <property type="match status" value="1"/>
</dbReference>
<dbReference type="InterPro" id="IPR051477">
    <property type="entry name" value="Expansin_CellWall"/>
</dbReference>
<keyword evidence="4 5" id="KW-0732">Signal</keyword>
<dbReference type="CDD" id="cd22191">
    <property type="entry name" value="DPBB_RlpA_EXP_N-like"/>
    <property type="match status" value="1"/>
</dbReference>
<comment type="subcellular location">
    <subcellularLocation>
        <location evidence="1">Secreted</location>
    </subcellularLocation>
</comment>
<feature type="signal peptide" evidence="5">
    <location>
        <begin position="1"/>
        <end position="20"/>
    </location>
</feature>
<evidence type="ECO:0000256" key="5">
    <source>
        <dbReference type="SAM" id="SignalP"/>
    </source>
</evidence>
<sequence length="130" mass="14228">MKLFAFTLLTFLVGLGQVTALPAGGHQELEERSTGSFNGIATYFYQYGNPGACGNWNSDSAWLVALRPEFYNNGKNCGHKVHFKAGNGKELTAIVQDECPGCNKDSVDMSIGFWNAFGYPSDDGIFDITW</sequence>
<comment type="similarity">
    <text evidence="2">Belongs to the kiwellin family.</text>
</comment>
<evidence type="ECO:0000313" key="6">
    <source>
        <dbReference type="EMBL" id="RXK38439.1"/>
    </source>
</evidence>
<accession>A0A4Q1BKY7</accession>
<dbReference type="InterPro" id="IPR036908">
    <property type="entry name" value="RlpA-like_sf"/>
</dbReference>
<dbReference type="EMBL" id="SDIL01000048">
    <property type="protein sequence ID" value="RXK38439.1"/>
    <property type="molecule type" value="Genomic_DNA"/>
</dbReference>
<dbReference type="Proteomes" id="UP000289152">
    <property type="component" value="Unassembled WGS sequence"/>
</dbReference>
<dbReference type="InterPro" id="IPR039271">
    <property type="entry name" value="Kiwellin-like"/>
</dbReference>
<dbReference type="OrthoDB" id="406505at2759"/>
<dbReference type="PANTHER" id="PTHR31836">
    <property type="match status" value="1"/>
</dbReference>
<protein>
    <recommendedName>
        <fullName evidence="8">Barwin domain-containing protein</fullName>
    </recommendedName>
</protein>
<evidence type="ECO:0000256" key="1">
    <source>
        <dbReference type="ARBA" id="ARBA00004613"/>
    </source>
</evidence>
<gene>
    <name evidence="6" type="ORF">M231_04348</name>
</gene>
<reference evidence="6 7" key="1">
    <citation type="submission" date="2016-06" db="EMBL/GenBank/DDBJ databases">
        <title>Evolution of pathogenesis and genome organization in the Tremellales.</title>
        <authorList>
            <person name="Cuomo C."/>
            <person name="Litvintseva A."/>
            <person name="Heitman J."/>
            <person name="Chen Y."/>
            <person name="Sun S."/>
            <person name="Springer D."/>
            <person name="Dromer F."/>
            <person name="Young S."/>
            <person name="Zeng Q."/>
            <person name="Chapman S."/>
            <person name="Gujja S."/>
            <person name="Saif S."/>
            <person name="Birren B."/>
        </authorList>
    </citation>
    <scope>NUCLEOTIDE SEQUENCE [LARGE SCALE GENOMIC DNA]</scope>
    <source>
        <strain evidence="6 7">ATCC 28783</strain>
    </source>
</reference>
<evidence type="ECO:0000313" key="7">
    <source>
        <dbReference type="Proteomes" id="UP000289152"/>
    </source>
</evidence>
<dbReference type="GO" id="GO:0005576">
    <property type="term" value="C:extracellular region"/>
    <property type="evidence" value="ECO:0007669"/>
    <property type="project" value="UniProtKB-SubCell"/>
</dbReference>
<feature type="chain" id="PRO_5020885245" description="Barwin domain-containing protein" evidence="5">
    <location>
        <begin position="21"/>
        <end position="130"/>
    </location>
</feature>
<dbReference type="SUPFAM" id="SSF50685">
    <property type="entry name" value="Barwin-like endoglucanases"/>
    <property type="match status" value="1"/>
</dbReference>
<dbReference type="InParanoid" id="A0A4Q1BKY7"/>
<evidence type="ECO:0000256" key="2">
    <source>
        <dbReference type="ARBA" id="ARBA00005592"/>
    </source>
</evidence>
<keyword evidence="7" id="KW-1185">Reference proteome</keyword>
<evidence type="ECO:0000256" key="4">
    <source>
        <dbReference type="ARBA" id="ARBA00022729"/>
    </source>
</evidence>
<evidence type="ECO:0008006" key="8">
    <source>
        <dbReference type="Google" id="ProtNLM"/>
    </source>
</evidence>
<dbReference type="Gene3D" id="2.40.40.10">
    <property type="entry name" value="RlpA-like domain"/>
    <property type="match status" value="1"/>
</dbReference>
<comment type="caution">
    <text evidence="6">The sequence shown here is derived from an EMBL/GenBank/DDBJ whole genome shotgun (WGS) entry which is preliminary data.</text>
</comment>
<proteinExistence type="inferred from homology"/>
<dbReference type="AlphaFoldDB" id="A0A4Q1BKY7"/>
<keyword evidence="3" id="KW-0964">Secreted</keyword>
<dbReference type="PANTHER" id="PTHR31836:SF28">
    <property type="entry name" value="SRCR DOMAIN-CONTAINING PROTEIN-RELATED"/>
    <property type="match status" value="1"/>
</dbReference>